<dbReference type="EMBL" id="JAIZAY010000012">
    <property type="protein sequence ID" value="KAJ8031883.1"/>
    <property type="molecule type" value="Genomic_DNA"/>
</dbReference>
<feature type="chain" id="PRO_5040314346" evidence="2">
    <location>
        <begin position="21"/>
        <end position="176"/>
    </location>
</feature>
<dbReference type="Gene3D" id="2.60.40.10">
    <property type="entry name" value="Immunoglobulins"/>
    <property type="match status" value="1"/>
</dbReference>
<dbReference type="Proteomes" id="UP001152320">
    <property type="component" value="Chromosome 12"/>
</dbReference>
<keyword evidence="2" id="KW-0732">Signal</keyword>
<evidence type="ECO:0000313" key="4">
    <source>
        <dbReference type="Proteomes" id="UP001152320"/>
    </source>
</evidence>
<feature type="signal peptide" evidence="2">
    <location>
        <begin position="1"/>
        <end position="20"/>
    </location>
</feature>
<organism evidence="3 4">
    <name type="scientific">Holothuria leucospilota</name>
    <name type="common">Black long sea cucumber</name>
    <name type="synonym">Mertensiothuria leucospilota</name>
    <dbReference type="NCBI Taxonomy" id="206669"/>
    <lineage>
        <taxon>Eukaryota</taxon>
        <taxon>Metazoa</taxon>
        <taxon>Echinodermata</taxon>
        <taxon>Eleutherozoa</taxon>
        <taxon>Echinozoa</taxon>
        <taxon>Holothuroidea</taxon>
        <taxon>Aspidochirotacea</taxon>
        <taxon>Aspidochirotida</taxon>
        <taxon>Holothuriidae</taxon>
        <taxon>Holothuria</taxon>
    </lineage>
</organism>
<feature type="compositionally biased region" description="Acidic residues" evidence="1">
    <location>
        <begin position="136"/>
        <end position="170"/>
    </location>
</feature>
<feature type="region of interest" description="Disordered" evidence="1">
    <location>
        <begin position="136"/>
        <end position="176"/>
    </location>
</feature>
<protein>
    <submittedName>
        <fullName evidence="3">Uncharacterized protein</fullName>
    </submittedName>
</protein>
<sequence>MDWTFTAVIVVALCVPHVVGELSKQLCESPQFLELGKLGIIGCSFHEGYFGIFWYNTTNYREDLPILTYKESAKSGVGFLSGEYDVFENGSLVIKEVSLRHETSFTIAYLASREEYTETSIIDVFVIERHGDYDYYDNDDDTDDDDYDDDDYNDYDDNDDDAHEEIDSNEDDNKLR</sequence>
<gene>
    <name evidence="3" type="ORF">HOLleu_25234</name>
</gene>
<evidence type="ECO:0000256" key="1">
    <source>
        <dbReference type="SAM" id="MobiDB-lite"/>
    </source>
</evidence>
<dbReference type="InterPro" id="IPR013783">
    <property type="entry name" value="Ig-like_fold"/>
</dbReference>
<name>A0A9Q1BSI7_HOLLE</name>
<evidence type="ECO:0000313" key="3">
    <source>
        <dbReference type="EMBL" id="KAJ8031883.1"/>
    </source>
</evidence>
<comment type="caution">
    <text evidence="3">The sequence shown here is derived from an EMBL/GenBank/DDBJ whole genome shotgun (WGS) entry which is preliminary data.</text>
</comment>
<proteinExistence type="predicted"/>
<reference evidence="3" key="1">
    <citation type="submission" date="2021-10" db="EMBL/GenBank/DDBJ databases">
        <title>Tropical sea cucumber genome reveals ecological adaptation and Cuvierian tubules defense mechanism.</title>
        <authorList>
            <person name="Chen T."/>
        </authorList>
    </citation>
    <scope>NUCLEOTIDE SEQUENCE</scope>
    <source>
        <strain evidence="3">Nanhai2018</strain>
        <tissue evidence="3">Muscle</tissue>
    </source>
</reference>
<dbReference type="OrthoDB" id="6159398at2759"/>
<accession>A0A9Q1BSI7</accession>
<keyword evidence="4" id="KW-1185">Reference proteome</keyword>
<evidence type="ECO:0000256" key="2">
    <source>
        <dbReference type="SAM" id="SignalP"/>
    </source>
</evidence>
<dbReference type="AlphaFoldDB" id="A0A9Q1BSI7"/>